<dbReference type="SMART" id="SM00387">
    <property type="entry name" value="HATPase_c"/>
    <property type="match status" value="1"/>
</dbReference>
<dbReference type="Pfam" id="PF02518">
    <property type="entry name" value="HATPase_c"/>
    <property type="match status" value="1"/>
</dbReference>
<keyword evidence="8 15" id="KW-0418">Kinase</keyword>
<keyword evidence="7" id="KW-0547">Nucleotide-binding</keyword>
<evidence type="ECO:0000313" key="16">
    <source>
        <dbReference type="Proteomes" id="UP000658225"/>
    </source>
</evidence>
<evidence type="ECO:0000256" key="13">
    <source>
        <dbReference type="SAM" id="Phobius"/>
    </source>
</evidence>
<dbReference type="GO" id="GO:0004721">
    <property type="term" value="F:phosphoprotein phosphatase activity"/>
    <property type="evidence" value="ECO:0007669"/>
    <property type="project" value="TreeGrafter"/>
</dbReference>
<dbReference type="InterPro" id="IPR004358">
    <property type="entry name" value="Sig_transdc_His_kin-like_C"/>
</dbReference>
<evidence type="ECO:0000256" key="1">
    <source>
        <dbReference type="ARBA" id="ARBA00000085"/>
    </source>
</evidence>
<dbReference type="PANTHER" id="PTHR45453">
    <property type="entry name" value="PHOSPHATE REGULON SENSOR PROTEIN PHOR"/>
    <property type="match status" value="1"/>
</dbReference>
<keyword evidence="12 13" id="KW-0472">Membrane</keyword>
<dbReference type="PRINTS" id="PR00344">
    <property type="entry name" value="BCTRLSENSOR"/>
</dbReference>
<dbReference type="EMBL" id="JADBEL010000010">
    <property type="protein sequence ID" value="MBE1554983.1"/>
    <property type="molecule type" value="Genomic_DNA"/>
</dbReference>
<dbReference type="GO" id="GO:0000155">
    <property type="term" value="F:phosphorelay sensor kinase activity"/>
    <property type="evidence" value="ECO:0007669"/>
    <property type="project" value="TreeGrafter"/>
</dbReference>
<dbReference type="InterPro" id="IPR003594">
    <property type="entry name" value="HATPase_dom"/>
</dbReference>
<dbReference type="GO" id="GO:0016036">
    <property type="term" value="P:cellular response to phosphate starvation"/>
    <property type="evidence" value="ECO:0007669"/>
    <property type="project" value="TreeGrafter"/>
</dbReference>
<dbReference type="PROSITE" id="PS50109">
    <property type="entry name" value="HIS_KIN"/>
    <property type="match status" value="1"/>
</dbReference>
<keyword evidence="5" id="KW-0808">Transferase</keyword>
<dbReference type="InterPro" id="IPR005467">
    <property type="entry name" value="His_kinase_dom"/>
</dbReference>
<dbReference type="EC" id="2.7.13.3" evidence="3"/>
<comment type="subcellular location">
    <subcellularLocation>
        <location evidence="2">Cell membrane</location>
        <topology evidence="2">Multi-pass membrane protein</topology>
    </subcellularLocation>
</comment>
<dbReference type="GO" id="GO:0005524">
    <property type="term" value="F:ATP binding"/>
    <property type="evidence" value="ECO:0007669"/>
    <property type="project" value="UniProtKB-KW"/>
</dbReference>
<evidence type="ECO:0000256" key="4">
    <source>
        <dbReference type="ARBA" id="ARBA00022475"/>
    </source>
</evidence>
<dbReference type="RefSeq" id="WP_192598731.1">
    <property type="nucleotide sequence ID" value="NZ_JADBEL010000010.1"/>
</dbReference>
<proteinExistence type="predicted"/>
<dbReference type="AlphaFoldDB" id="A0A927MJB5"/>
<evidence type="ECO:0000313" key="15">
    <source>
        <dbReference type="EMBL" id="MBE1554983.1"/>
    </source>
</evidence>
<evidence type="ECO:0000256" key="10">
    <source>
        <dbReference type="ARBA" id="ARBA00022989"/>
    </source>
</evidence>
<dbReference type="PANTHER" id="PTHR45453:SF2">
    <property type="entry name" value="HISTIDINE KINASE"/>
    <property type="match status" value="1"/>
</dbReference>
<protein>
    <recommendedName>
        <fullName evidence="3">histidine kinase</fullName>
        <ecNumber evidence="3">2.7.13.3</ecNumber>
    </recommendedName>
</protein>
<keyword evidence="10 13" id="KW-1133">Transmembrane helix</keyword>
<keyword evidence="11" id="KW-0902">Two-component regulatory system</keyword>
<dbReference type="SUPFAM" id="SSF55874">
    <property type="entry name" value="ATPase domain of HSP90 chaperone/DNA topoisomerase II/histidine kinase"/>
    <property type="match status" value="1"/>
</dbReference>
<evidence type="ECO:0000256" key="8">
    <source>
        <dbReference type="ARBA" id="ARBA00022777"/>
    </source>
</evidence>
<evidence type="ECO:0000259" key="14">
    <source>
        <dbReference type="PROSITE" id="PS50109"/>
    </source>
</evidence>
<evidence type="ECO:0000256" key="5">
    <source>
        <dbReference type="ARBA" id="ARBA00022679"/>
    </source>
</evidence>
<evidence type="ECO:0000256" key="11">
    <source>
        <dbReference type="ARBA" id="ARBA00023012"/>
    </source>
</evidence>
<organism evidence="15 16">
    <name type="scientific">Sporosarcina limicola</name>
    <dbReference type="NCBI Taxonomy" id="34101"/>
    <lineage>
        <taxon>Bacteria</taxon>
        <taxon>Bacillati</taxon>
        <taxon>Bacillota</taxon>
        <taxon>Bacilli</taxon>
        <taxon>Bacillales</taxon>
        <taxon>Caryophanaceae</taxon>
        <taxon>Sporosarcina</taxon>
    </lineage>
</organism>
<evidence type="ECO:0000256" key="3">
    <source>
        <dbReference type="ARBA" id="ARBA00012438"/>
    </source>
</evidence>
<keyword evidence="4" id="KW-1003">Cell membrane</keyword>
<evidence type="ECO:0000256" key="6">
    <source>
        <dbReference type="ARBA" id="ARBA00022692"/>
    </source>
</evidence>
<keyword evidence="9" id="KW-0067">ATP-binding</keyword>
<comment type="catalytic activity">
    <reaction evidence="1">
        <text>ATP + protein L-histidine = ADP + protein N-phospho-L-histidine.</text>
        <dbReference type="EC" id="2.7.13.3"/>
    </reaction>
</comment>
<gene>
    <name evidence="15" type="ORF">H4683_002082</name>
</gene>
<accession>A0A927MJB5</accession>
<dbReference type="InterPro" id="IPR036890">
    <property type="entry name" value="HATPase_C_sf"/>
</dbReference>
<evidence type="ECO:0000256" key="2">
    <source>
        <dbReference type="ARBA" id="ARBA00004651"/>
    </source>
</evidence>
<dbReference type="Proteomes" id="UP000658225">
    <property type="component" value="Unassembled WGS sequence"/>
</dbReference>
<evidence type="ECO:0000256" key="12">
    <source>
        <dbReference type="ARBA" id="ARBA00023136"/>
    </source>
</evidence>
<evidence type="ECO:0000256" key="9">
    <source>
        <dbReference type="ARBA" id="ARBA00022840"/>
    </source>
</evidence>
<feature type="transmembrane region" description="Helical" evidence="13">
    <location>
        <begin position="37"/>
        <end position="61"/>
    </location>
</feature>
<feature type="transmembrane region" description="Helical" evidence="13">
    <location>
        <begin position="12"/>
        <end position="31"/>
    </location>
</feature>
<name>A0A927MJB5_9BACL</name>
<dbReference type="GO" id="GO:0005886">
    <property type="term" value="C:plasma membrane"/>
    <property type="evidence" value="ECO:0007669"/>
    <property type="project" value="UniProtKB-SubCell"/>
</dbReference>
<dbReference type="Gene3D" id="3.30.565.10">
    <property type="entry name" value="Histidine kinase-like ATPase, C-terminal domain"/>
    <property type="match status" value="1"/>
</dbReference>
<feature type="domain" description="Histidine kinase" evidence="14">
    <location>
        <begin position="123"/>
        <end position="330"/>
    </location>
</feature>
<evidence type="ECO:0000256" key="7">
    <source>
        <dbReference type="ARBA" id="ARBA00022741"/>
    </source>
</evidence>
<sequence>MKKFSLFLREHLSFIAFQTFLVLFILILYWLDGFRNVNTAIYSISISMLLTAGFLGAKFIMRRSFYTAIIRKPEKMEDALIRHAQSPEHRQTTEFMRVLYKLYQKEVQTLYAAQHRQLHFMNQWVHQMKTPISVIGLLLQEETELNRDSIAEEIEKIQRGLDSILVNARLETFEQDMRIERIALKGLVQEILTEHKRLFITNGIFPVISIDDNYLVATDMKWMKIVIGQFITNAVKYTFEKGMKVYLSAECTENGLKLTIQDEGVGIPKSDLKRVAKAFFTGENGRLTGESTGMGLYIASEVCTRLGHPLTIESELGVGTCVTVLFENGEAGKTDDAERNRGTDGSDENL</sequence>
<keyword evidence="16" id="KW-1185">Reference proteome</keyword>
<reference evidence="15" key="1">
    <citation type="submission" date="2020-10" db="EMBL/GenBank/DDBJ databases">
        <title>Genomic Encyclopedia of Type Strains, Phase IV (KMG-IV): sequencing the most valuable type-strain genomes for metagenomic binning, comparative biology and taxonomic classification.</title>
        <authorList>
            <person name="Goeker M."/>
        </authorList>
    </citation>
    <scope>NUCLEOTIDE SEQUENCE</scope>
    <source>
        <strain evidence="15">DSM 13886</strain>
    </source>
</reference>
<keyword evidence="6 13" id="KW-0812">Transmembrane</keyword>
<dbReference type="InterPro" id="IPR050351">
    <property type="entry name" value="BphY/WalK/GraS-like"/>
</dbReference>
<comment type="caution">
    <text evidence="15">The sequence shown here is derived from an EMBL/GenBank/DDBJ whole genome shotgun (WGS) entry which is preliminary data.</text>
</comment>